<keyword evidence="12" id="KW-0007">Acetylation</keyword>
<dbReference type="GO" id="GO:0005524">
    <property type="term" value="F:ATP binding"/>
    <property type="evidence" value="ECO:0007669"/>
    <property type="project" value="UniProtKB-KW"/>
</dbReference>
<evidence type="ECO:0000256" key="11">
    <source>
        <dbReference type="ARBA" id="ARBA00022917"/>
    </source>
</evidence>
<feature type="domain" description="Aminoacyl-transfer RNA synthetases class-II family profile" evidence="17">
    <location>
        <begin position="236"/>
        <end position="531"/>
    </location>
</feature>
<protein>
    <recommendedName>
        <fullName evidence="5">Aspartate--tRNA ligase, cytoplasmic</fullName>
        <ecNumber evidence="4">6.1.1.12</ecNumber>
    </recommendedName>
    <alternativeName>
        <fullName evidence="14">Aspartyl-tRNA synthetase</fullName>
    </alternativeName>
</protein>
<dbReference type="PROSITE" id="PS50862">
    <property type="entry name" value="AA_TRNA_LIGASE_II"/>
    <property type="match status" value="1"/>
</dbReference>
<dbReference type="HAMAP" id="MF_02075">
    <property type="entry name" value="Asp_tRNA_synth_type2"/>
    <property type="match status" value="1"/>
</dbReference>
<evidence type="ECO:0000256" key="9">
    <source>
        <dbReference type="ARBA" id="ARBA00022741"/>
    </source>
</evidence>
<comment type="subcellular location">
    <subcellularLocation>
        <location evidence="2">Cytoplasm</location>
    </subcellularLocation>
</comment>
<evidence type="ECO:0000256" key="16">
    <source>
        <dbReference type="ARBA" id="ARBA00047904"/>
    </source>
</evidence>
<evidence type="ECO:0000256" key="3">
    <source>
        <dbReference type="ARBA" id="ARBA00005312"/>
    </source>
</evidence>
<comment type="subunit">
    <text evidence="15">Homodimer. Part of a multisubunit complex that groups tRNA ligases for Arg (RARS1), Asp (DARS1), Gln (QARS1), Ile (IARS1), Leu (LARS1), Lys (KARS1), Met (MARS1) the bifunctional ligase for Glu and Pro (EPRS1) and the auxiliary subunits AIMP1/p43, AIMP2/p38 and EEF1E1/p18.</text>
</comment>
<dbReference type="FunFam" id="3.30.930.10:FF:000013">
    <property type="entry name" value="Aspartate--tRNA ligase, cytoplasmic"/>
    <property type="match status" value="1"/>
</dbReference>
<keyword evidence="6" id="KW-0963">Cytoplasm</keyword>
<dbReference type="InterPro" id="IPR012340">
    <property type="entry name" value="NA-bd_OB-fold"/>
</dbReference>
<evidence type="ECO:0000256" key="15">
    <source>
        <dbReference type="ARBA" id="ARBA00047007"/>
    </source>
</evidence>
<dbReference type="NCBIfam" id="NF003483">
    <property type="entry name" value="PRK05159.1"/>
    <property type="match status" value="1"/>
</dbReference>
<dbReference type="OrthoDB" id="372395at2759"/>
<dbReference type="Proteomes" id="UP000054359">
    <property type="component" value="Unassembled WGS sequence"/>
</dbReference>
<evidence type="ECO:0000313" key="18">
    <source>
        <dbReference type="EMBL" id="KFM63678.1"/>
    </source>
</evidence>
<evidence type="ECO:0000256" key="2">
    <source>
        <dbReference type="ARBA" id="ARBA00004496"/>
    </source>
</evidence>
<dbReference type="GO" id="GO:0004815">
    <property type="term" value="F:aspartate-tRNA ligase activity"/>
    <property type="evidence" value="ECO:0007669"/>
    <property type="project" value="UniProtKB-EC"/>
</dbReference>
<evidence type="ECO:0000256" key="7">
    <source>
        <dbReference type="ARBA" id="ARBA00022553"/>
    </source>
</evidence>
<dbReference type="Gene3D" id="2.40.50.140">
    <property type="entry name" value="Nucleic acid-binding proteins"/>
    <property type="match status" value="1"/>
</dbReference>
<dbReference type="PANTHER" id="PTHR43450:SF1">
    <property type="entry name" value="ASPARTATE--TRNA LIGASE, CYTOPLASMIC"/>
    <property type="match status" value="1"/>
</dbReference>
<evidence type="ECO:0000313" key="19">
    <source>
        <dbReference type="Proteomes" id="UP000054359"/>
    </source>
</evidence>
<dbReference type="InterPro" id="IPR006195">
    <property type="entry name" value="aa-tRNA-synth_II"/>
</dbReference>
<accession>A0A087TEY9</accession>
<dbReference type="InterPro" id="IPR004365">
    <property type="entry name" value="NA-bd_OB_tRNA"/>
</dbReference>
<evidence type="ECO:0000256" key="4">
    <source>
        <dbReference type="ARBA" id="ARBA00012841"/>
    </source>
</evidence>
<dbReference type="GO" id="GO:0005829">
    <property type="term" value="C:cytosol"/>
    <property type="evidence" value="ECO:0007669"/>
    <property type="project" value="TreeGrafter"/>
</dbReference>
<dbReference type="SUPFAM" id="SSF55681">
    <property type="entry name" value="Class II aaRS and biotin synthetases"/>
    <property type="match status" value="1"/>
</dbReference>
<dbReference type="NCBIfam" id="TIGR00458">
    <property type="entry name" value="aspS_nondisc"/>
    <property type="match status" value="1"/>
</dbReference>
<evidence type="ECO:0000256" key="6">
    <source>
        <dbReference type="ARBA" id="ARBA00022490"/>
    </source>
</evidence>
<dbReference type="FunFam" id="2.40.50.140:FF:000144">
    <property type="entry name" value="Aspartate--tRNA ligase, cytoplasmic"/>
    <property type="match status" value="1"/>
</dbReference>
<keyword evidence="11" id="KW-0648">Protein biosynthesis</keyword>
<organism evidence="18 19">
    <name type="scientific">Stegodyphus mimosarum</name>
    <name type="common">African social velvet spider</name>
    <dbReference type="NCBI Taxonomy" id="407821"/>
    <lineage>
        <taxon>Eukaryota</taxon>
        <taxon>Metazoa</taxon>
        <taxon>Ecdysozoa</taxon>
        <taxon>Arthropoda</taxon>
        <taxon>Chelicerata</taxon>
        <taxon>Arachnida</taxon>
        <taxon>Araneae</taxon>
        <taxon>Araneomorphae</taxon>
        <taxon>Entelegynae</taxon>
        <taxon>Eresoidea</taxon>
        <taxon>Eresidae</taxon>
        <taxon>Stegodyphus</taxon>
    </lineage>
</organism>
<dbReference type="GO" id="GO:0006422">
    <property type="term" value="P:aspartyl-tRNA aminoacylation"/>
    <property type="evidence" value="ECO:0007669"/>
    <property type="project" value="InterPro"/>
</dbReference>
<dbReference type="Pfam" id="PF00152">
    <property type="entry name" value="tRNA-synt_2"/>
    <property type="match status" value="1"/>
</dbReference>
<dbReference type="PANTHER" id="PTHR43450">
    <property type="entry name" value="ASPARTYL-TRNA SYNTHETASE"/>
    <property type="match status" value="1"/>
</dbReference>
<gene>
    <name evidence="18" type="ORF">X975_03000</name>
</gene>
<keyword evidence="7" id="KW-0597">Phosphoprotein</keyword>
<dbReference type="Gene3D" id="3.30.930.10">
    <property type="entry name" value="Bira Bifunctional Protein, Domain 2"/>
    <property type="match status" value="1"/>
</dbReference>
<dbReference type="GO" id="GO:0003723">
    <property type="term" value="F:RNA binding"/>
    <property type="evidence" value="ECO:0007669"/>
    <property type="project" value="TreeGrafter"/>
</dbReference>
<proteinExistence type="inferred from homology"/>
<dbReference type="SUPFAM" id="SSF50249">
    <property type="entry name" value="Nucleic acid-binding proteins"/>
    <property type="match status" value="1"/>
</dbReference>
<dbReference type="EMBL" id="KK114902">
    <property type="protein sequence ID" value="KFM63678.1"/>
    <property type="molecule type" value="Genomic_DNA"/>
</dbReference>
<name>A0A087TEY9_STEMI</name>
<reference evidence="18 19" key="1">
    <citation type="submission" date="2013-11" db="EMBL/GenBank/DDBJ databases">
        <title>Genome sequencing of Stegodyphus mimosarum.</title>
        <authorList>
            <person name="Bechsgaard J."/>
        </authorList>
    </citation>
    <scope>NUCLEOTIDE SEQUENCE [LARGE SCALE GENOMIC DNA]</scope>
</reference>
<dbReference type="InterPro" id="IPR002312">
    <property type="entry name" value="Asp/Asn-tRNA-synth_IIb"/>
</dbReference>
<sequence length="531" mass="60081">MAGDTVVDDSSQEAAPLSKKALKKLAKDEEKALKKKAKQAEVESKQEIEGDDYSKDSYGKMAMIQSATKVCRKLVPVSSLEHDLGDKKVWVRGRLHTSRAKGKQCFFVLRQRQYTIQCLLSVSETTSKQMIKFVASITKESIIDVEGFIRASPQKIESCSQKNVELHVTQVFVVSAAEARLPLQIEDASRPENENDPEGLNIHVNQDTRLDNRVLDLRTAANHAIYAVQGGVCSLFREFLIGKGFKEIHTPKIISAASEGGANVFEVTYIEGSAYLAQSPQLYKQMAITADFDRVFTIGSVFRAENSNTHRHLCEFIGLDLEMAFDYHYHEVLNLIGDMFVEIFKGLRDRYSEEIETIHKQFPAEPFKFLQPSLRLDYSQGLELLREAGVEIGDEDDLSTPDEKLLGKIVKAKYDTDFYILDKFPLKVRPFYTMPDPNNPKLSNSYDMYMRGEEIISGSQRIHDPDFLRLRATEHGIDLEKIKSYIESFKYGAPPHAGGGIGLERVTMLYLGLNNIRKTSMFPRDPKRLTP</sequence>
<evidence type="ECO:0000256" key="14">
    <source>
        <dbReference type="ARBA" id="ARBA00033155"/>
    </source>
</evidence>
<comment type="catalytic activity">
    <reaction evidence="16">
        <text>tRNA(Asp) + L-aspartate + ATP = L-aspartyl-tRNA(Asp) + AMP + diphosphate</text>
        <dbReference type="Rhea" id="RHEA:19649"/>
        <dbReference type="Rhea" id="RHEA-COMP:9660"/>
        <dbReference type="Rhea" id="RHEA-COMP:9678"/>
        <dbReference type="ChEBI" id="CHEBI:29991"/>
        <dbReference type="ChEBI" id="CHEBI:30616"/>
        <dbReference type="ChEBI" id="CHEBI:33019"/>
        <dbReference type="ChEBI" id="CHEBI:78442"/>
        <dbReference type="ChEBI" id="CHEBI:78516"/>
        <dbReference type="ChEBI" id="CHEBI:456215"/>
        <dbReference type="EC" id="6.1.1.12"/>
    </reaction>
</comment>
<dbReference type="PRINTS" id="PR01042">
    <property type="entry name" value="TRNASYNTHASP"/>
</dbReference>
<evidence type="ECO:0000256" key="10">
    <source>
        <dbReference type="ARBA" id="ARBA00022840"/>
    </source>
</evidence>
<keyword evidence="19" id="KW-1185">Reference proteome</keyword>
<dbReference type="Pfam" id="PF01336">
    <property type="entry name" value="tRNA_anti-codon"/>
    <property type="match status" value="1"/>
</dbReference>
<comment type="similarity">
    <text evidence="3">Belongs to the class-II aminoacyl-tRNA synthetase family. Type 2 subfamily.</text>
</comment>
<keyword evidence="13" id="KW-0030">Aminoacyl-tRNA synthetase</keyword>
<dbReference type="InterPro" id="IPR004364">
    <property type="entry name" value="Aa-tRNA-synt_II"/>
</dbReference>
<dbReference type="GO" id="GO:0017101">
    <property type="term" value="C:aminoacyl-tRNA synthetase multienzyme complex"/>
    <property type="evidence" value="ECO:0007669"/>
    <property type="project" value="TreeGrafter"/>
</dbReference>
<dbReference type="InterPro" id="IPR004523">
    <property type="entry name" value="Asp-tRNA_synthase_2"/>
</dbReference>
<comment type="function">
    <text evidence="1">Catalyzes the specific attachment of an amino acid to its cognate tRNA in a 2 step reaction: the amino acid (AA) is first activated by ATP to form AA-AMP and then transferred to the acceptor end of the tRNA.</text>
</comment>
<evidence type="ECO:0000256" key="5">
    <source>
        <dbReference type="ARBA" id="ARBA00018853"/>
    </source>
</evidence>
<evidence type="ECO:0000256" key="1">
    <source>
        <dbReference type="ARBA" id="ARBA00003170"/>
    </source>
</evidence>
<keyword evidence="8 18" id="KW-0436">Ligase</keyword>
<dbReference type="CDD" id="cd00776">
    <property type="entry name" value="AsxRS_core"/>
    <property type="match status" value="1"/>
</dbReference>
<dbReference type="STRING" id="407821.A0A087TEY9"/>
<keyword evidence="10" id="KW-0067">ATP-binding</keyword>
<dbReference type="EC" id="6.1.1.12" evidence="4"/>
<keyword evidence="9" id="KW-0547">Nucleotide-binding</keyword>
<dbReference type="AlphaFoldDB" id="A0A087TEY9"/>
<dbReference type="OMA" id="WVHEIRD"/>
<dbReference type="CDD" id="cd04320">
    <property type="entry name" value="AspRS_cyto_N"/>
    <property type="match status" value="1"/>
</dbReference>
<evidence type="ECO:0000256" key="8">
    <source>
        <dbReference type="ARBA" id="ARBA00022598"/>
    </source>
</evidence>
<evidence type="ECO:0000256" key="12">
    <source>
        <dbReference type="ARBA" id="ARBA00022990"/>
    </source>
</evidence>
<feature type="non-terminal residue" evidence="18">
    <location>
        <position position="531"/>
    </location>
</feature>
<evidence type="ECO:0000256" key="13">
    <source>
        <dbReference type="ARBA" id="ARBA00023146"/>
    </source>
</evidence>
<dbReference type="InterPro" id="IPR045864">
    <property type="entry name" value="aa-tRNA-synth_II/BPL/LPL"/>
</dbReference>
<evidence type="ECO:0000259" key="17">
    <source>
        <dbReference type="PROSITE" id="PS50862"/>
    </source>
</evidence>